<organism evidence="2 3">
    <name type="scientific">Nocardioides zeae</name>
    <dbReference type="NCBI Taxonomy" id="1457234"/>
    <lineage>
        <taxon>Bacteria</taxon>
        <taxon>Bacillati</taxon>
        <taxon>Actinomycetota</taxon>
        <taxon>Actinomycetes</taxon>
        <taxon>Propionibacteriales</taxon>
        <taxon>Nocardioidaceae</taxon>
        <taxon>Nocardioides</taxon>
    </lineage>
</organism>
<comment type="caution">
    <text evidence="2">The sequence shown here is derived from an EMBL/GenBank/DDBJ whole genome shotgun (WGS) entry which is preliminary data.</text>
</comment>
<accession>A0AAJ1U457</accession>
<keyword evidence="1" id="KW-0812">Transmembrane</keyword>
<feature type="transmembrane region" description="Helical" evidence="1">
    <location>
        <begin position="87"/>
        <end position="112"/>
    </location>
</feature>
<dbReference type="AlphaFoldDB" id="A0AAJ1U457"/>
<evidence type="ECO:0000313" key="3">
    <source>
        <dbReference type="Proteomes" id="UP001239215"/>
    </source>
</evidence>
<reference evidence="2" key="1">
    <citation type="submission" date="2023-07" db="EMBL/GenBank/DDBJ databases">
        <title>Functional and genomic diversity of the sorghum phyllosphere microbiome.</title>
        <authorList>
            <person name="Shade A."/>
        </authorList>
    </citation>
    <scope>NUCLEOTIDE SEQUENCE</scope>
    <source>
        <strain evidence="2">SORGH_AS_1067</strain>
    </source>
</reference>
<keyword evidence="1" id="KW-1133">Transmembrane helix</keyword>
<sequence>MTPEVRAARRRKIRFMVVAGVGGAVLAALAAVASDLYADDRVPPWGLVAALGLIALVAVVLVVVGVREFVAVIQGEVLAPYGVEAPARAAPLAVASILVAGLFAVVLLTDLITGSARWIVAAVLAVVVGVLYLFAFRAGSESRRHVKQARRDRGYLPGEQPWSWWVHAGYGAFFAVMFPLQIVNAVRSEASSWFFWAGSAMFAAMLISIAWSATQKWRREHRGVTRAGKAA</sequence>
<feature type="transmembrane region" description="Helical" evidence="1">
    <location>
        <begin position="118"/>
        <end position="140"/>
    </location>
</feature>
<evidence type="ECO:0000313" key="2">
    <source>
        <dbReference type="EMBL" id="MDQ1104758.1"/>
    </source>
</evidence>
<protein>
    <submittedName>
        <fullName evidence="2">Membrane protein</fullName>
    </submittedName>
</protein>
<feature type="transmembrane region" description="Helical" evidence="1">
    <location>
        <begin position="45"/>
        <end position="66"/>
    </location>
</feature>
<keyword evidence="1" id="KW-0472">Membrane</keyword>
<feature type="transmembrane region" description="Helical" evidence="1">
    <location>
        <begin position="193"/>
        <end position="213"/>
    </location>
</feature>
<dbReference type="EMBL" id="JAUTAN010000001">
    <property type="protein sequence ID" value="MDQ1104758.1"/>
    <property type="molecule type" value="Genomic_DNA"/>
</dbReference>
<feature type="transmembrane region" description="Helical" evidence="1">
    <location>
        <begin position="12"/>
        <end position="33"/>
    </location>
</feature>
<gene>
    <name evidence="2" type="ORF">QE405_002042</name>
</gene>
<dbReference type="Proteomes" id="UP001239215">
    <property type="component" value="Unassembled WGS sequence"/>
</dbReference>
<evidence type="ECO:0000256" key="1">
    <source>
        <dbReference type="SAM" id="Phobius"/>
    </source>
</evidence>
<name>A0AAJ1U457_9ACTN</name>
<proteinExistence type="predicted"/>
<dbReference type="RefSeq" id="WP_307200373.1">
    <property type="nucleotide sequence ID" value="NZ_JAUTAN010000001.1"/>
</dbReference>
<feature type="transmembrane region" description="Helical" evidence="1">
    <location>
        <begin position="161"/>
        <end position="181"/>
    </location>
</feature>